<accession>A0A5C7A1R1</accession>
<dbReference type="Pfam" id="PF13091">
    <property type="entry name" value="PLDc_2"/>
    <property type="match status" value="2"/>
</dbReference>
<dbReference type="PANTHER" id="PTHR21248">
    <property type="entry name" value="CARDIOLIPIN SYNTHASE"/>
    <property type="match status" value="1"/>
</dbReference>
<dbReference type="EMBL" id="VORZ01000002">
    <property type="protein sequence ID" value="TXD97186.1"/>
    <property type="molecule type" value="Genomic_DNA"/>
</dbReference>
<keyword evidence="3" id="KW-1185">Reference proteome</keyword>
<feature type="domain" description="PLD phosphodiesterase" evidence="1">
    <location>
        <begin position="167"/>
        <end position="194"/>
    </location>
</feature>
<evidence type="ECO:0000313" key="2">
    <source>
        <dbReference type="EMBL" id="TXD97186.1"/>
    </source>
</evidence>
<dbReference type="AlphaFoldDB" id="A0A5C7A1R1"/>
<reference evidence="2 3" key="1">
    <citation type="submission" date="2019-08" db="EMBL/GenBank/DDBJ databases">
        <title>Genome sequence of Psychrobacter frigidicola ACAM304 (type strain).</title>
        <authorList>
            <person name="Bowman J.P."/>
        </authorList>
    </citation>
    <scope>NUCLEOTIDE SEQUENCE [LARGE SCALE GENOMIC DNA]</scope>
    <source>
        <strain evidence="2 3">ACAM 304</strain>
    </source>
</reference>
<gene>
    <name evidence="2" type="ORF">ES754_08000</name>
</gene>
<dbReference type="GO" id="GO:0032049">
    <property type="term" value="P:cardiolipin biosynthetic process"/>
    <property type="evidence" value="ECO:0007669"/>
    <property type="project" value="UniProtKB-ARBA"/>
</dbReference>
<dbReference type="InterPro" id="IPR001736">
    <property type="entry name" value="PLipase_D/transphosphatidylase"/>
</dbReference>
<name>A0A5C7A1R1_9GAMM</name>
<organism evidence="2 3">
    <name type="scientific">Psychrobacter frigidicola</name>
    <dbReference type="NCBI Taxonomy" id="45611"/>
    <lineage>
        <taxon>Bacteria</taxon>
        <taxon>Pseudomonadati</taxon>
        <taxon>Pseudomonadota</taxon>
        <taxon>Gammaproteobacteria</taxon>
        <taxon>Moraxellales</taxon>
        <taxon>Moraxellaceae</taxon>
        <taxon>Psychrobacter</taxon>
    </lineage>
</organism>
<evidence type="ECO:0000313" key="3">
    <source>
        <dbReference type="Proteomes" id="UP000321903"/>
    </source>
</evidence>
<dbReference type="Proteomes" id="UP000321903">
    <property type="component" value="Unassembled WGS sequence"/>
</dbReference>
<dbReference type="Gene3D" id="3.30.870.10">
    <property type="entry name" value="Endonuclease Chain A"/>
    <property type="match status" value="2"/>
</dbReference>
<dbReference type="SMART" id="SM00155">
    <property type="entry name" value="PLDc"/>
    <property type="match status" value="2"/>
</dbReference>
<dbReference type="PANTHER" id="PTHR21248:SF12">
    <property type="entry name" value="CARDIOLIPIN SYNTHASE C"/>
    <property type="match status" value="1"/>
</dbReference>
<dbReference type="SUPFAM" id="SSF56024">
    <property type="entry name" value="Phospholipase D/nuclease"/>
    <property type="match status" value="2"/>
</dbReference>
<dbReference type="OrthoDB" id="9814092at2"/>
<proteinExistence type="predicted"/>
<dbReference type="GO" id="GO:0030572">
    <property type="term" value="F:phosphatidyltransferase activity"/>
    <property type="evidence" value="ECO:0007669"/>
    <property type="project" value="UniProtKB-ARBA"/>
</dbReference>
<evidence type="ECO:0000259" key="1">
    <source>
        <dbReference type="PROSITE" id="PS50035"/>
    </source>
</evidence>
<dbReference type="InterPro" id="IPR025202">
    <property type="entry name" value="PLD-like_dom"/>
</dbReference>
<feature type="domain" description="PLD phosphodiesterase" evidence="1">
    <location>
        <begin position="405"/>
        <end position="432"/>
    </location>
</feature>
<dbReference type="CDD" id="cd09111">
    <property type="entry name" value="PLDc_ymdC_like_1"/>
    <property type="match status" value="1"/>
</dbReference>
<protein>
    <submittedName>
        <fullName evidence="2">Phospholipase D family protein</fullName>
    </submittedName>
</protein>
<comment type="caution">
    <text evidence="2">The sequence shown here is derived from an EMBL/GenBank/DDBJ whole genome shotgun (WGS) entry which is preliminary data.</text>
</comment>
<sequence length="511" mass="55028">MILKALFFIVAVVGSTILIARLTFTIPEIEGRIDTTVLPKATSGPLAESLIELEAAHEGLTGIAPLQSGADAFAARILLADAAVSSIDAQYYIWHADLTGTLLLDALVRAADRGVRVRLLLDDNGTTGIDTEIAALVAHPNIEVRLYNPFNLRTAKILSYGFDFFRLNRRMHNKSFTVDGRATIVGGRNVGDEYFGTGSTPLFVDFDVMAVGDIVPQIAAGFDRYWAALSVYPADLIVGIHKVNDPIGTRLAGFKGDSQMSEYKAILDSSNIVAALAAGELDLEWTTTVLVSDDPIKGQGAVPREDLLASRLKNAVGDIKTRFDGVSAYFVPGSGGVEAFATLAARGVDVRMLTNSMEATDVLPVHAGYAKRRKAMLESGVGLFELRSKAAPDARSNRLGPFGSTGASLHSKTFAIDGERIFVGSFNFDPRSTRLNTEMGLLINSEQMAQKVHKAFDEGIKGLAWRVEQRDGKLVWIDSNTGSVSTSEPGSNILRSIALTVVGWLPVEWLL</sequence>
<dbReference type="CDD" id="cd09113">
    <property type="entry name" value="PLDc_ymdC_like_2"/>
    <property type="match status" value="1"/>
</dbReference>
<dbReference type="PROSITE" id="PS50035">
    <property type="entry name" value="PLD"/>
    <property type="match status" value="2"/>
</dbReference>